<dbReference type="Proteomes" id="UP001064489">
    <property type="component" value="Chromosome 10"/>
</dbReference>
<dbReference type="SUPFAM" id="SSF56112">
    <property type="entry name" value="Protein kinase-like (PK-like)"/>
    <property type="match status" value="1"/>
</dbReference>
<dbReference type="InterPro" id="IPR050823">
    <property type="entry name" value="Plant_Ser_Thr_Prot_Kinase"/>
</dbReference>
<evidence type="ECO:0000313" key="1">
    <source>
        <dbReference type="EMBL" id="KAI9165475.1"/>
    </source>
</evidence>
<dbReference type="InterPro" id="IPR011009">
    <property type="entry name" value="Kinase-like_dom_sf"/>
</dbReference>
<reference evidence="1" key="1">
    <citation type="journal article" date="2022" name="Plant J.">
        <title>Strategies of tolerance reflected in two North American maple genomes.</title>
        <authorList>
            <person name="McEvoy S.L."/>
            <person name="Sezen U.U."/>
            <person name="Trouern-Trend A."/>
            <person name="McMahon S.M."/>
            <person name="Schaberg P.G."/>
            <person name="Yang J."/>
            <person name="Wegrzyn J.L."/>
            <person name="Swenson N.G."/>
        </authorList>
    </citation>
    <scope>NUCLEOTIDE SEQUENCE</scope>
    <source>
        <strain evidence="1">91603</strain>
    </source>
</reference>
<dbReference type="Gene3D" id="1.10.510.10">
    <property type="entry name" value="Transferase(Phosphotransferase) domain 1"/>
    <property type="match status" value="1"/>
</dbReference>
<evidence type="ECO:0000313" key="2">
    <source>
        <dbReference type="Proteomes" id="UP001064489"/>
    </source>
</evidence>
<dbReference type="AlphaFoldDB" id="A0AAD5IIF5"/>
<reference evidence="1" key="2">
    <citation type="submission" date="2023-02" db="EMBL/GenBank/DDBJ databases">
        <authorList>
            <person name="Swenson N.G."/>
            <person name="Wegrzyn J.L."/>
            <person name="Mcevoy S.L."/>
        </authorList>
    </citation>
    <scope>NUCLEOTIDE SEQUENCE</scope>
    <source>
        <strain evidence="1">91603</strain>
        <tissue evidence="1">Leaf</tissue>
    </source>
</reference>
<evidence type="ECO:0008006" key="3">
    <source>
        <dbReference type="Google" id="ProtNLM"/>
    </source>
</evidence>
<dbReference type="PANTHER" id="PTHR45621">
    <property type="entry name" value="OS01G0588500 PROTEIN-RELATED"/>
    <property type="match status" value="1"/>
</dbReference>
<accession>A0AAD5IIF5</accession>
<organism evidence="1 2">
    <name type="scientific">Acer negundo</name>
    <name type="common">Box elder</name>
    <dbReference type="NCBI Taxonomy" id="4023"/>
    <lineage>
        <taxon>Eukaryota</taxon>
        <taxon>Viridiplantae</taxon>
        <taxon>Streptophyta</taxon>
        <taxon>Embryophyta</taxon>
        <taxon>Tracheophyta</taxon>
        <taxon>Spermatophyta</taxon>
        <taxon>Magnoliopsida</taxon>
        <taxon>eudicotyledons</taxon>
        <taxon>Gunneridae</taxon>
        <taxon>Pentapetalae</taxon>
        <taxon>rosids</taxon>
        <taxon>malvids</taxon>
        <taxon>Sapindales</taxon>
        <taxon>Sapindaceae</taxon>
        <taxon>Hippocastanoideae</taxon>
        <taxon>Acereae</taxon>
        <taxon>Acer</taxon>
    </lineage>
</organism>
<comment type="caution">
    <text evidence="1">The sequence shown here is derived from an EMBL/GenBank/DDBJ whole genome shotgun (WGS) entry which is preliminary data.</text>
</comment>
<keyword evidence="2" id="KW-1185">Reference proteome</keyword>
<name>A0AAD5IIF5_ACENE</name>
<gene>
    <name evidence="1" type="ORF">LWI28_014805</name>
</gene>
<dbReference type="EMBL" id="JAJSOW010000105">
    <property type="protein sequence ID" value="KAI9165475.1"/>
    <property type="molecule type" value="Genomic_DNA"/>
</dbReference>
<sequence length="123" mass="13454">MGSHRRSFFTEPNPKEYLGTCNNDNSSLEFQARCSSAGKSQFSDVVSIVNFQPVAAGQNYKAKLSDFGLAMLGPSSEESPILTAVAGTYGYAAPEYIATGQLSTEARKRIHGNCKLRKKRRLE</sequence>
<protein>
    <recommendedName>
        <fullName evidence="3">Protein kinase domain-containing protein</fullName>
    </recommendedName>
</protein>
<proteinExistence type="predicted"/>